<dbReference type="SUPFAM" id="SSF48452">
    <property type="entry name" value="TPR-like"/>
    <property type="match status" value="1"/>
</dbReference>
<dbReference type="RefSeq" id="WP_189003180.1">
    <property type="nucleotide sequence ID" value="NZ_BMOD01000009.1"/>
</dbReference>
<accession>A0ABQ2D0N6</accession>
<organism evidence="6 7">
    <name type="scientific">Deinococcus roseus</name>
    <dbReference type="NCBI Taxonomy" id="392414"/>
    <lineage>
        <taxon>Bacteria</taxon>
        <taxon>Thermotogati</taxon>
        <taxon>Deinococcota</taxon>
        <taxon>Deinococci</taxon>
        <taxon>Deinococcales</taxon>
        <taxon>Deinococcaceae</taxon>
        <taxon>Deinococcus</taxon>
    </lineage>
</organism>
<sequence length="439" mass="49752">MSALSRLRPDLLHALIGRIEQVSGIRIQQSQQFTLERALSKRPQSDPNEATTALLALAEERFVREFVHELTIHETYFFRGDSQMQQLRTLILPELKTRPYPARLWSAGCSTGEEAYTLSMLLKTEFDMHNAVVLGTDLHPEVVARARHGRYREWSFRATSQAVREHCFSHVGDSWSIKTFLRQHVHFGVLNLKSFPWLPDFQNPAIGLRQLDVIVCRNVTLYFGSESAQQVYQQFARLLAPAGVVMLGPTDPQPLPVSGLFPHRHPLGWLWKTTPDVSARKDLNKDSNKNSNRNQQAGRGLTLNPHLNPQKPIAAQKKPAVPRNLQPAPTPAQQKPSESEPPVAQPTPTLQAADFRSLPDHLEGLRQHVFLHPNDVLALYQLAQIWLRQGETERARPLLRRIRNLLTERPPADHITPELTAQELLTAALYTLSQMKGKP</sequence>
<name>A0ABQ2D0N6_9DEIO</name>
<feature type="domain" description="CheR-type methyltransferase" evidence="5">
    <location>
        <begin position="19"/>
        <end position="251"/>
    </location>
</feature>
<dbReference type="InterPro" id="IPR022642">
    <property type="entry name" value="CheR_C"/>
</dbReference>
<dbReference type="EMBL" id="BMOD01000009">
    <property type="protein sequence ID" value="GGJ39217.1"/>
    <property type="molecule type" value="Genomic_DNA"/>
</dbReference>
<dbReference type="InterPro" id="IPR029063">
    <property type="entry name" value="SAM-dependent_MTases_sf"/>
</dbReference>
<gene>
    <name evidence="6" type="ORF">GCM10008938_26550</name>
</gene>
<dbReference type="Proteomes" id="UP000632222">
    <property type="component" value="Unassembled WGS sequence"/>
</dbReference>
<keyword evidence="7" id="KW-1185">Reference proteome</keyword>
<keyword evidence="1" id="KW-0489">Methyltransferase</keyword>
<evidence type="ECO:0000259" key="5">
    <source>
        <dbReference type="PROSITE" id="PS50123"/>
    </source>
</evidence>
<dbReference type="PANTHER" id="PTHR24422">
    <property type="entry name" value="CHEMOTAXIS PROTEIN METHYLTRANSFERASE"/>
    <property type="match status" value="1"/>
</dbReference>
<dbReference type="SUPFAM" id="SSF53335">
    <property type="entry name" value="S-adenosyl-L-methionine-dependent methyltransferases"/>
    <property type="match status" value="1"/>
</dbReference>
<evidence type="ECO:0000256" key="2">
    <source>
        <dbReference type="ARBA" id="ARBA00022679"/>
    </source>
</evidence>
<dbReference type="InterPro" id="IPR050903">
    <property type="entry name" value="Bact_Chemotaxis_MeTrfase"/>
</dbReference>
<evidence type="ECO:0000256" key="1">
    <source>
        <dbReference type="ARBA" id="ARBA00022603"/>
    </source>
</evidence>
<dbReference type="InterPro" id="IPR011990">
    <property type="entry name" value="TPR-like_helical_dom_sf"/>
</dbReference>
<evidence type="ECO:0000256" key="4">
    <source>
        <dbReference type="SAM" id="MobiDB-lite"/>
    </source>
</evidence>
<dbReference type="InterPro" id="IPR000780">
    <property type="entry name" value="CheR_MeTrfase"/>
</dbReference>
<reference evidence="7" key="1">
    <citation type="journal article" date="2019" name="Int. J. Syst. Evol. Microbiol.">
        <title>The Global Catalogue of Microorganisms (GCM) 10K type strain sequencing project: providing services to taxonomists for standard genome sequencing and annotation.</title>
        <authorList>
            <consortium name="The Broad Institute Genomics Platform"/>
            <consortium name="The Broad Institute Genome Sequencing Center for Infectious Disease"/>
            <person name="Wu L."/>
            <person name="Ma J."/>
        </authorList>
    </citation>
    <scope>NUCLEOTIDE SEQUENCE [LARGE SCALE GENOMIC DNA]</scope>
    <source>
        <strain evidence="7">JCM 14370</strain>
    </source>
</reference>
<comment type="caution">
    <text evidence="6">The sequence shown here is derived from an EMBL/GenBank/DDBJ whole genome shotgun (WGS) entry which is preliminary data.</text>
</comment>
<proteinExistence type="predicted"/>
<dbReference type="PANTHER" id="PTHR24422:SF19">
    <property type="entry name" value="CHEMOTAXIS PROTEIN METHYLTRANSFERASE"/>
    <property type="match status" value="1"/>
</dbReference>
<evidence type="ECO:0000313" key="7">
    <source>
        <dbReference type="Proteomes" id="UP000632222"/>
    </source>
</evidence>
<evidence type="ECO:0000313" key="6">
    <source>
        <dbReference type="EMBL" id="GGJ39217.1"/>
    </source>
</evidence>
<dbReference type="PRINTS" id="PR00996">
    <property type="entry name" value="CHERMTFRASE"/>
</dbReference>
<keyword evidence="2" id="KW-0808">Transferase</keyword>
<evidence type="ECO:0000256" key="3">
    <source>
        <dbReference type="ARBA" id="ARBA00022691"/>
    </source>
</evidence>
<dbReference type="SMART" id="SM00138">
    <property type="entry name" value="MeTrc"/>
    <property type="match status" value="1"/>
</dbReference>
<dbReference type="Gene3D" id="3.40.50.150">
    <property type="entry name" value="Vaccinia Virus protein VP39"/>
    <property type="match status" value="1"/>
</dbReference>
<dbReference type="PROSITE" id="PS50123">
    <property type="entry name" value="CHER"/>
    <property type="match status" value="1"/>
</dbReference>
<feature type="region of interest" description="Disordered" evidence="4">
    <location>
        <begin position="280"/>
        <end position="347"/>
    </location>
</feature>
<dbReference type="Pfam" id="PF01739">
    <property type="entry name" value="CheR"/>
    <property type="match status" value="1"/>
</dbReference>
<keyword evidence="3" id="KW-0949">S-adenosyl-L-methionine</keyword>
<protein>
    <submittedName>
        <fullName evidence="6">Protein-glutamate O-methyltransferase</fullName>
    </submittedName>
</protein>